<proteinExistence type="predicted"/>
<evidence type="ECO:0000313" key="3">
    <source>
        <dbReference type="Proteomes" id="UP000199400"/>
    </source>
</evidence>
<feature type="transmembrane region" description="Helical" evidence="1">
    <location>
        <begin position="277"/>
        <end position="297"/>
    </location>
</feature>
<gene>
    <name evidence="2" type="ORF">SAMN02745121_04515</name>
</gene>
<accession>A0A1I2B494</accession>
<protein>
    <submittedName>
        <fullName evidence="2">Uncharacterized protein</fullName>
    </submittedName>
</protein>
<organism evidence="2 3">
    <name type="scientific">Nannocystis exedens</name>
    <dbReference type="NCBI Taxonomy" id="54"/>
    <lineage>
        <taxon>Bacteria</taxon>
        <taxon>Pseudomonadati</taxon>
        <taxon>Myxococcota</taxon>
        <taxon>Polyangia</taxon>
        <taxon>Nannocystales</taxon>
        <taxon>Nannocystaceae</taxon>
        <taxon>Nannocystis</taxon>
    </lineage>
</organism>
<dbReference type="Proteomes" id="UP000199400">
    <property type="component" value="Unassembled WGS sequence"/>
</dbReference>
<dbReference type="STRING" id="54.SAMN02745121_04515"/>
<name>A0A1I2B494_9BACT</name>
<evidence type="ECO:0000313" key="2">
    <source>
        <dbReference type="EMBL" id="SFE50093.1"/>
    </source>
</evidence>
<keyword evidence="1" id="KW-1133">Transmembrane helix</keyword>
<dbReference type="RefSeq" id="WP_096332161.1">
    <property type="nucleotide sequence ID" value="NZ_FOMX01000014.1"/>
</dbReference>
<feature type="transmembrane region" description="Helical" evidence="1">
    <location>
        <begin position="336"/>
        <end position="360"/>
    </location>
</feature>
<sequence>MSAPVLVLMPDAEARVDLARPVLGTTTAVRLADAARRAGFAEVLLAPGTCSIVHGARAVSSGEPIAAPALLAFESAVIAEPLLRALAEHPLAADEGYSLGDGLGRPSAWWTGHLACVPAELPIAEELPWPADRGPADLARYVYDEDRVRVEAVIWSEGEGAAEGAASAPGWLRAIVNRLADGGRPLGQIELAATMTAVLAGPAALLGGRLGIVLGAALLCIGVQLAAVVPALARLVRGRGGAGDVQWLAPAVRPFGHAAYVGALTYALVAEAGRSSVAGLVLLGFGAGAAFLSLAHARDVLRGERPRFELPSADAFAARLGARLPAWSHSDVRVEVVALALAVTGAPGLPWGVLVGAALARLWRWFIAPRG</sequence>
<keyword evidence="1" id="KW-0472">Membrane</keyword>
<feature type="transmembrane region" description="Helical" evidence="1">
    <location>
        <begin position="210"/>
        <end position="232"/>
    </location>
</feature>
<feature type="transmembrane region" description="Helical" evidence="1">
    <location>
        <begin position="252"/>
        <end position="270"/>
    </location>
</feature>
<dbReference type="EMBL" id="FOMX01000014">
    <property type="protein sequence ID" value="SFE50093.1"/>
    <property type="molecule type" value="Genomic_DNA"/>
</dbReference>
<dbReference type="AlphaFoldDB" id="A0A1I2B494"/>
<evidence type="ECO:0000256" key="1">
    <source>
        <dbReference type="SAM" id="Phobius"/>
    </source>
</evidence>
<reference evidence="3" key="1">
    <citation type="submission" date="2016-10" db="EMBL/GenBank/DDBJ databases">
        <authorList>
            <person name="Varghese N."/>
            <person name="Submissions S."/>
        </authorList>
    </citation>
    <scope>NUCLEOTIDE SEQUENCE [LARGE SCALE GENOMIC DNA]</scope>
    <source>
        <strain evidence="3">ATCC 25963</strain>
    </source>
</reference>
<dbReference type="OrthoDB" id="5492713at2"/>
<keyword evidence="3" id="KW-1185">Reference proteome</keyword>
<keyword evidence="1" id="KW-0812">Transmembrane</keyword>